<keyword evidence="3" id="KW-1185">Reference proteome</keyword>
<feature type="transmembrane region" description="Helical" evidence="1">
    <location>
        <begin position="258"/>
        <end position="276"/>
    </location>
</feature>
<keyword evidence="1" id="KW-0812">Transmembrane</keyword>
<evidence type="ECO:0000256" key="1">
    <source>
        <dbReference type="SAM" id="Phobius"/>
    </source>
</evidence>
<feature type="transmembrane region" description="Helical" evidence="1">
    <location>
        <begin position="105"/>
        <end position="125"/>
    </location>
</feature>
<organism evidence="2 3">
    <name type="scientific">Siphonobacter curvatus</name>
    <dbReference type="NCBI Taxonomy" id="2094562"/>
    <lineage>
        <taxon>Bacteria</taxon>
        <taxon>Pseudomonadati</taxon>
        <taxon>Bacteroidota</taxon>
        <taxon>Cytophagia</taxon>
        <taxon>Cytophagales</taxon>
        <taxon>Cytophagaceae</taxon>
        <taxon>Siphonobacter</taxon>
    </lineage>
</organism>
<feature type="transmembrane region" description="Helical" evidence="1">
    <location>
        <begin position="186"/>
        <end position="205"/>
    </location>
</feature>
<evidence type="ECO:0000313" key="2">
    <source>
        <dbReference type="EMBL" id="PQA55138.1"/>
    </source>
</evidence>
<feature type="transmembrane region" description="Helical" evidence="1">
    <location>
        <begin position="20"/>
        <end position="40"/>
    </location>
</feature>
<evidence type="ECO:0000313" key="3">
    <source>
        <dbReference type="Proteomes" id="UP000239590"/>
    </source>
</evidence>
<comment type="caution">
    <text evidence="2">The sequence shown here is derived from an EMBL/GenBank/DDBJ whole genome shotgun (WGS) entry which is preliminary data.</text>
</comment>
<proteinExistence type="predicted"/>
<feature type="transmembrane region" description="Helical" evidence="1">
    <location>
        <begin position="152"/>
        <end position="179"/>
    </location>
</feature>
<sequence>MDQPTHLPEPAAWSTAEKAIFRFFFLYFFIQVVPLDYKYYQYLFSIDWLQLSYREIFYLSRYSPKFIDGADTFLNWAIVAGIALVGSVVWSVFDRQKREYNLLYYWLRVLVRYRLAVGVLAYGFIKFFPEQSPLPSLSHLNTNYGDFSAWKLFSLSLGVVPTYESFLGLIEIIGGLLLLHRKTATIATLIILPFTGNVFVSNLAYEGGEYVYSLYLISLALFLFSFDAIRLFTLLSLEKATKPNRFQPVFSEQWLKNARLVGKLAFIVFFVFFYGYQTYAGHRKGSYQYPQQKGLSQAAGLYNVSEFSINGKDIPYSKTDPVRWKDVVFETWATLSIRSNRPVQIDSLNTEEIFAADSLRNYESTGSISRHYYSYTIDSLTHTLLLKNKNRHYKGEQLVLHYERPEAGTILLKGLNENRDSIRVVLNQVDKKYLIYEAKKVGRRKGLKL</sequence>
<evidence type="ECO:0008006" key="4">
    <source>
        <dbReference type="Google" id="ProtNLM"/>
    </source>
</evidence>
<dbReference type="Proteomes" id="UP000239590">
    <property type="component" value="Unassembled WGS sequence"/>
</dbReference>
<reference evidence="3" key="1">
    <citation type="submission" date="2018-02" db="EMBL/GenBank/DDBJ databases">
        <title>Genome sequencing of Solimonas sp. HR-BB.</title>
        <authorList>
            <person name="Lee Y."/>
            <person name="Jeon C.O."/>
        </authorList>
    </citation>
    <scope>NUCLEOTIDE SEQUENCE [LARGE SCALE GENOMIC DNA]</scope>
    <source>
        <strain evidence="3">HR-U</strain>
    </source>
</reference>
<gene>
    <name evidence="2" type="ORF">C5O19_20210</name>
</gene>
<keyword evidence="1" id="KW-1133">Transmembrane helix</keyword>
<feature type="transmembrane region" description="Helical" evidence="1">
    <location>
        <begin position="211"/>
        <end position="237"/>
    </location>
</feature>
<keyword evidence="1" id="KW-0472">Membrane</keyword>
<feature type="transmembrane region" description="Helical" evidence="1">
    <location>
        <begin position="73"/>
        <end position="93"/>
    </location>
</feature>
<dbReference type="AlphaFoldDB" id="A0A2S7IHK2"/>
<name>A0A2S7IHK2_9BACT</name>
<protein>
    <recommendedName>
        <fullName evidence="4">DoxX family protein</fullName>
    </recommendedName>
</protein>
<dbReference type="EMBL" id="PTRA01000005">
    <property type="protein sequence ID" value="PQA55138.1"/>
    <property type="molecule type" value="Genomic_DNA"/>
</dbReference>
<dbReference type="OrthoDB" id="102112at2"/>
<accession>A0A2S7IHK2</accession>